<dbReference type="PRINTS" id="PR00261">
    <property type="entry name" value="LDLRECEPTOR"/>
</dbReference>
<dbReference type="PANTHER" id="PTHR22722">
    <property type="entry name" value="LOW-DENSITY LIPOPROTEIN RECEPTOR-RELATED PROTEIN 2-RELATED"/>
    <property type="match status" value="1"/>
</dbReference>
<feature type="disulfide bond" evidence="10">
    <location>
        <begin position="175"/>
        <end position="187"/>
    </location>
</feature>
<dbReference type="InterPro" id="IPR023415">
    <property type="entry name" value="LDLR_class-A_CS"/>
</dbReference>
<feature type="disulfide bond" evidence="10">
    <location>
        <begin position="25"/>
        <end position="37"/>
    </location>
</feature>
<sequence length="319" mass="34864">MGLKALYLLPLLLILQKTHITQGACSSGQFQCNNGQCINSEWRCDGTKDCTDDSDELNCPPPACTPQEFKCVTSGECISSGFVCDGEPDCVDGSDEQRTCASLPKRFQVTHVQLGPVHVSGRPVCSRQIQMRPHYPRCTEKTCVNGACYNNSQHCNGLQDCRDGSDERTATNAHCPNHQFECANGYCVPLAFVCDHWDDCGDNSDEHGCVYETCSGNQFTCSSGSASLRDGFVTISNDCGDYSDEKGCDSNSRDCYPGEWGCPGSTVCIPVDKCVMANQTVQKEQMRATQQLDRPAVRQIYTVLLPGTDSPHFNGSMFC</sequence>
<proteinExistence type="predicted"/>
<dbReference type="FunFam" id="4.10.400.10:FF:000011">
    <property type="entry name" value="Low-density lipoprotein receptor-related protein 1"/>
    <property type="match status" value="1"/>
</dbReference>
<keyword evidence="5" id="KW-1133">Transmembrane helix</keyword>
<dbReference type="Pfam" id="PF00057">
    <property type="entry name" value="Ldl_recept_a"/>
    <property type="match status" value="4"/>
</dbReference>
<keyword evidence="7 10" id="KW-1015">Disulfide bond</keyword>
<dbReference type="InterPro" id="IPR036055">
    <property type="entry name" value="LDL_receptor-like_sf"/>
</dbReference>
<feature type="disulfide bond" evidence="10">
    <location>
        <begin position="143"/>
        <end position="161"/>
    </location>
</feature>
<accession>A0AAW0PCH6</accession>
<keyword evidence="4" id="KW-0677">Repeat</keyword>
<dbReference type="InterPro" id="IPR051221">
    <property type="entry name" value="LDLR-related"/>
</dbReference>
<dbReference type="SUPFAM" id="SSF57424">
    <property type="entry name" value="LDL receptor-like module"/>
    <property type="match status" value="5"/>
</dbReference>
<keyword evidence="6" id="KW-0472">Membrane</keyword>
<feature type="chain" id="PRO_5043586903" evidence="11">
    <location>
        <begin position="24"/>
        <end position="319"/>
    </location>
</feature>
<evidence type="ECO:0000256" key="8">
    <source>
        <dbReference type="ARBA" id="ARBA00023170"/>
    </source>
</evidence>
<dbReference type="GO" id="GO:0006898">
    <property type="term" value="P:receptor-mediated endocytosis"/>
    <property type="evidence" value="ECO:0007669"/>
    <property type="project" value="TreeGrafter"/>
</dbReference>
<evidence type="ECO:0000256" key="3">
    <source>
        <dbReference type="ARBA" id="ARBA00022729"/>
    </source>
</evidence>
<dbReference type="GO" id="GO:0042562">
    <property type="term" value="F:hormone binding"/>
    <property type="evidence" value="ECO:0007669"/>
    <property type="project" value="TreeGrafter"/>
</dbReference>
<keyword evidence="3 11" id="KW-0732">Signal</keyword>
<reference evidence="13" key="1">
    <citation type="submission" date="2024-04" db="EMBL/GenBank/DDBJ databases">
        <title>Salinicola lusitanus LLJ914,a marine bacterium isolated from the Okinawa Trough.</title>
        <authorList>
            <person name="Li J."/>
        </authorList>
    </citation>
    <scope>NUCLEOTIDE SEQUENCE [LARGE SCALE GENOMIC DNA]</scope>
</reference>
<evidence type="ECO:0000256" key="7">
    <source>
        <dbReference type="ARBA" id="ARBA00023157"/>
    </source>
</evidence>
<organism evidence="12 13">
    <name type="scientific">Mugilogobius chulae</name>
    <name type="common">yellowstripe goby</name>
    <dbReference type="NCBI Taxonomy" id="88201"/>
    <lineage>
        <taxon>Eukaryota</taxon>
        <taxon>Metazoa</taxon>
        <taxon>Chordata</taxon>
        <taxon>Craniata</taxon>
        <taxon>Vertebrata</taxon>
        <taxon>Euteleostomi</taxon>
        <taxon>Actinopterygii</taxon>
        <taxon>Neopterygii</taxon>
        <taxon>Teleostei</taxon>
        <taxon>Neoteleostei</taxon>
        <taxon>Acanthomorphata</taxon>
        <taxon>Gobiaria</taxon>
        <taxon>Gobiiformes</taxon>
        <taxon>Gobioidei</taxon>
        <taxon>Gobiidae</taxon>
        <taxon>Gobionellinae</taxon>
        <taxon>Mugilogobius</taxon>
    </lineage>
</organism>
<dbReference type="FunFam" id="4.10.400.10:FF:000002">
    <property type="entry name" value="Low-density lipoprotein receptor-related protein 1"/>
    <property type="match status" value="1"/>
</dbReference>
<gene>
    <name evidence="12" type="ORF">WMY93_010888</name>
</gene>
<keyword evidence="8" id="KW-0675">Receptor</keyword>
<keyword evidence="2" id="KW-0812">Transmembrane</keyword>
<dbReference type="InterPro" id="IPR002172">
    <property type="entry name" value="LDrepeatLR_classA_rpt"/>
</dbReference>
<dbReference type="SMART" id="SM00192">
    <property type="entry name" value="LDLa"/>
    <property type="match status" value="5"/>
</dbReference>
<dbReference type="PROSITE" id="PS01209">
    <property type="entry name" value="LDLRA_1"/>
    <property type="match status" value="3"/>
</dbReference>
<evidence type="ECO:0000256" key="9">
    <source>
        <dbReference type="ARBA" id="ARBA00023180"/>
    </source>
</evidence>
<evidence type="ECO:0000313" key="12">
    <source>
        <dbReference type="EMBL" id="KAK7919604.1"/>
    </source>
</evidence>
<feature type="signal peptide" evidence="11">
    <location>
        <begin position="1"/>
        <end position="23"/>
    </location>
</feature>
<dbReference type="AlphaFoldDB" id="A0AAW0PCH6"/>
<dbReference type="Gene3D" id="4.10.400.10">
    <property type="entry name" value="Low-density Lipoprotein Receptor"/>
    <property type="match status" value="4"/>
</dbReference>
<keyword evidence="13" id="KW-1185">Reference proteome</keyword>
<comment type="subcellular location">
    <subcellularLocation>
        <location evidence="1">Membrane</location>
        <topology evidence="1">Single-pass membrane protein</topology>
    </subcellularLocation>
</comment>
<dbReference type="PROSITE" id="PS50068">
    <property type="entry name" value="LDLRA_2"/>
    <property type="match status" value="4"/>
</dbReference>
<dbReference type="Proteomes" id="UP001460270">
    <property type="component" value="Unassembled WGS sequence"/>
</dbReference>
<dbReference type="GO" id="GO:0016324">
    <property type="term" value="C:apical plasma membrane"/>
    <property type="evidence" value="ECO:0007669"/>
    <property type="project" value="TreeGrafter"/>
</dbReference>
<evidence type="ECO:0000256" key="6">
    <source>
        <dbReference type="ARBA" id="ARBA00023136"/>
    </source>
</evidence>
<dbReference type="FunFam" id="4.10.400.10:FF:000034">
    <property type="entry name" value="Low-density lipoprotein receptor-related protein 2"/>
    <property type="match status" value="1"/>
</dbReference>
<feature type="disulfide bond" evidence="10">
    <location>
        <begin position="32"/>
        <end position="50"/>
    </location>
</feature>
<protein>
    <submittedName>
        <fullName evidence="12">Uncharacterized protein</fullName>
    </submittedName>
</protein>
<feature type="disulfide bond" evidence="10">
    <location>
        <begin position="194"/>
        <end position="209"/>
    </location>
</feature>
<evidence type="ECO:0000256" key="5">
    <source>
        <dbReference type="ARBA" id="ARBA00022989"/>
    </source>
</evidence>
<evidence type="ECO:0000256" key="2">
    <source>
        <dbReference type="ARBA" id="ARBA00022692"/>
    </source>
</evidence>
<evidence type="ECO:0000256" key="1">
    <source>
        <dbReference type="ARBA" id="ARBA00004167"/>
    </source>
</evidence>
<dbReference type="PANTHER" id="PTHR22722:SF14">
    <property type="entry name" value="MEGALIN, ISOFORM A"/>
    <property type="match status" value="1"/>
</dbReference>
<name>A0AAW0PCH6_9GOBI</name>
<comment type="caution">
    <text evidence="10">Lacks conserved residue(s) required for the propagation of feature annotation.</text>
</comment>
<evidence type="ECO:0000256" key="10">
    <source>
        <dbReference type="PROSITE-ProRule" id="PRU00124"/>
    </source>
</evidence>
<evidence type="ECO:0000313" key="13">
    <source>
        <dbReference type="Proteomes" id="UP001460270"/>
    </source>
</evidence>
<dbReference type="CDD" id="cd00112">
    <property type="entry name" value="LDLa"/>
    <property type="match status" value="4"/>
</dbReference>
<feature type="disulfide bond" evidence="10">
    <location>
        <begin position="44"/>
        <end position="59"/>
    </location>
</feature>
<dbReference type="EMBL" id="JBBPFD010000007">
    <property type="protein sequence ID" value="KAK7919604.1"/>
    <property type="molecule type" value="Genomic_DNA"/>
</dbReference>
<evidence type="ECO:0000256" key="11">
    <source>
        <dbReference type="SAM" id="SignalP"/>
    </source>
</evidence>
<comment type="caution">
    <text evidence="12">The sequence shown here is derived from an EMBL/GenBank/DDBJ whole genome shotgun (WGS) entry which is preliminary data.</text>
</comment>
<dbReference type="GO" id="GO:0043235">
    <property type="term" value="C:receptor complex"/>
    <property type="evidence" value="ECO:0007669"/>
    <property type="project" value="TreeGrafter"/>
</dbReference>
<feature type="disulfide bond" evidence="10">
    <location>
        <begin position="182"/>
        <end position="200"/>
    </location>
</feature>
<evidence type="ECO:0000256" key="4">
    <source>
        <dbReference type="ARBA" id="ARBA00022737"/>
    </source>
</evidence>
<keyword evidence="9" id="KW-0325">Glycoprotein</keyword>